<dbReference type="AlphaFoldDB" id="A0AB32VXN5"/>
<reference evidence="1" key="1">
    <citation type="journal article" date="1997" name="Nucleic Acids Res.">
        <title>tRNAscan-SE: a program for improved detection of transfer RNA genes in genomic sequence.</title>
        <authorList>
            <person name="Lowe T.M."/>
            <person name="Eddy S.R."/>
        </authorList>
    </citation>
    <scope>NUCLEOTIDE SEQUENCE [LARGE SCALE GENOMIC DNA]</scope>
    <source>
        <strain evidence="1">r\B97-61/B2</strain>
    </source>
</reference>
<dbReference type="Gramene" id="Tc02v2_t022730.1">
    <property type="protein sequence ID" value="Tc02v2_p022730.1"/>
    <property type="gene ID" value="Tc02v2_g022730"/>
</dbReference>
<dbReference type="PANTHER" id="PTHR32108:SF5">
    <property type="entry name" value="DYNACTIN SUBUNIT 1-LIKE"/>
    <property type="match status" value="1"/>
</dbReference>
<dbReference type="PANTHER" id="PTHR32108">
    <property type="entry name" value="DNA-DIRECTED RNA POLYMERASE SUBUNIT ALPHA"/>
    <property type="match status" value="1"/>
</dbReference>
<gene>
    <name evidence="2" type="primary">LOC108660762</name>
</gene>
<dbReference type="GeneID" id="108660762"/>
<dbReference type="RefSeq" id="XP_017970616.1">
    <property type="nucleotide sequence ID" value="XM_018115127.1"/>
</dbReference>
<protein>
    <submittedName>
        <fullName evidence="2">Uncharacterized protein LOC108660762</fullName>
    </submittedName>
</protein>
<name>A0AB32VXN5_THECC</name>
<organism evidence="1 2">
    <name type="scientific">Theobroma cacao</name>
    <name type="common">Cacao</name>
    <name type="synonym">Cocoa</name>
    <dbReference type="NCBI Taxonomy" id="3641"/>
    <lineage>
        <taxon>Eukaryota</taxon>
        <taxon>Viridiplantae</taxon>
        <taxon>Streptophyta</taxon>
        <taxon>Embryophyta</taxon>
        <taxon>Tracheophyta</taxon>
        <taxon>Spermatophyta</taxon>
        <taxon>Magnoliopsida</taxon>
        <taxon>eudicotyledons</taxon>
        <taxon>Gunneridae</taxon>
        <taxon>Pentapetalae</taxon>
        <taxon>rosids</taxon>
        <taxon>malvids</taxon>
        <taxon>Malvales</taxon>
        <taxon>Malvaceae</taxon>
        <taxon>Byttnerioideae</taxon>
        <taxon>Theobroma</taxon>
    </lineage>
</organism>
<dbReference type="KEGG" id="tcc:108660762"/>
<dbReference type="Proteomes" id="UP000694886">
    <property type="component" value="Chromosome 2"/>
</dbReference>
<reference evidence="2" key="2">
    <citation type="submission" date="2025-08" db="UniProtKB">
        <authorList>
            <consortium name="RefSeq"/>
        </authorList>
    </citation>
    <scope>IDENTIFICATION</scope>
</reference>
<evidence type="ECO:0000313" key="2">
    <source>
        <dbReference type="RefSeq" id="XP_017970616.1"/>
    </source>
</evidence>
<sequence length="249" mass="28121">MEMVKCLNRTNVIHPQEFQSLQTEPRLKQPLKEGQFVLDKTNISLSDPSKDQGLEKVMKRMDELNMQMVELKGSISKMGPLSSAPPLNNGLPLSTCFQPTPFRPTFQPMNIGLHPSFHPCPSIFRPPSQQAPRAQLFTPSPITLAPSLGVIQKQSKRKQHKQLDPIPIFYGELFQQLVQDHLVAAMPIEPLKPPYPKWYNPNARCDYHGGVMGHSIEDCTTFKHKVQALTDVKWFDLAKMVGQGDKVSK</sequence>
<evidence type="ECO:0000313" key="1">
    <source>
        <dbReference type="Proteomes" id="UP000694886"/>
    </source>
</evidence>
<proteinExistence type="predicted"/>
<accession>A0AB32VXN5</accession>